<reference evidence="3" key="1">
    <citation type="journal article" date="2005" name="Nature">
        <title>The map-based sequence of the rice genome.</title>
        <authorList>
            <consortium name="International rice genome sequencing project (IRGSP)"/>
            <person name="Matsumoto T."/>
            <person name="Wu J."/>
            <person name="Kanamori H."/>
            <person name="Katayose Y."/>
            <person name="Fujisawa M."/>
            <person name="Namiki N."/>
            <person name="Mizuno H."/>
            <person name="Yamamoto K."/>
            <person name="Antonio B.A."/>
            <person name="Baba T."/>
            <person name="Sakata K."/>
            <person name="Nagamura Y."/>
            <person name="Aoki H."/>
            <person name="Arikawa K."/>
            <person name="Arita K."/>
            <person name="Bito T."/>
            <person name="Chiden Y."/>
            <person name="Fujitsuka N."/>
            <person name="Fukunaka R."/>
            <person name="Hamada M."/>
            <person name="Harada C."/>
            <person name="Hayashi A."/>
            <person name="Hijishita S."/>
            <person name="Honda M."/>
            <person name="Hosokawa S."/>
            <person name="Ichikawa Y."/>
            <person name="Idonuma A."/>
            <person name="Iijima M."/>
            <person name="Ikeda M."/>
            <person name="Ikeno M."/>
            <person name="Ito K."/>
            <person name="Ito S."/>
            <person name="Ito T."/>
            <person name="Ito Y."/>
            <person name="Ito Y."/>
            <person name="Iwabuchi A."/>
            <person name="Kamiya K."/>
            <person name="Karasawa W."/>
            <person name="Kurita K."/>
            <person name="Katagiri S."/>
            <person name="Kikuta A."/>
            <person name="Kobayashi H."/>
            <person name="Kobayashi N."/>
            <person name="Machita K."/>
            <person name="Maehara T."/>
            <person name="Masukawa M."/>
            <person name="Mizubayashi T."/>
            <person name="Mukai Y."/>
            <person name="Nagasaki H."/>
            <person name="Nagata Y."/>
            <person name="Naito S."/>
            <person name="Nakashima M."/>
            <person name="Nakama Y."/>
            <person name="Nakamichi Y."/>
            <person name="Nakamura M."/>
            <person name="Meguro A."/>
            <person name="Negishi M."/>
            <person name="Ohta I."/>
            <person name="Ohta T."/>
            <person name="Okamoto M."/>
            <person name="Ono N."/>
            <person name="Saji S."/>
            <person name="Sakaguchi M."/>
            <person name="Sakai K."/>
            <person name="Shibata M."/>
            <person name="Shimokawa T."/>
            <person name="Song J."/>
            <person name="Takazaki Y."/>
            <person name="Terasawa K."/>
            <person name="Tsugane M."/>
            <person name="Tsuji K."/>
            <person name="Ueda S."/>
            <person name="Waki K."/>
            <person name="Yamagata H."/>
            <person name="Yamamoto M."/>
            <person name="Yamamoto S."/>
            <person name="Yamane H."/>
            <person name="Yoshiki S."/>
            <person name="Yoshihara R."/>
            <person name="Yukawa K."/>
            <person name="Zhong H."/>
            <person name="Yano M."/>
            <person name="Yuan Q."/>
            <person name="Ouyang S."/>
            <person name="Liu J."/>
            <person name="Jones K.M."/>
            <person name="Gansberger K."/>
            <person name="Moffat K."/>
            <person name="Hill J."/>
            <person name="Bera J."/>
            <person name="Fadrosh D."/>
            <person name="Jin S."/>
            <person name="Johri S."/>
            <person name="Kim M."/>
            <person name="Overton L."/>
            <person name="Reardon M."/>
            <person name="Tsitrin T."/>
            <person name="Vuong H."/>
            <person name="Weaver B."/>
            <person name="Ciecko A."/>
            <person name="Tallon L."/>
            <person name="Jackson J."/>
            <person name="Pai G."/>
            <person name="Aken S.V."/>
            <person name="Utterback T."/>
            <person name="Reidmuller S."/>
            <person name="Feldblyum T."/>
            <person name="Hsiao J."/>
            <person name="Zismann V."/>
            <person name="Iobst S."/>
            <person name="de Vazeille A.R."/>
            <person name="Buell C.R."/>
            <person name="Ying K."/>
            <person name="Li Y."/>
            <person name="Lu T."/>
            <person name="Huang Y."/>
            <person name="Zhao Q."/>
            <person name="Feng Q."/>
            <person name="Zhang L."/>
            <person name="Zhu J."/>
            <person name="Weng Q."/>
            <person name="Mu J."/>
            <person name="Lu Y."/>
            <person name="Fan D."/>
            <person name="Liu Y."/>
            <person name="Guan J."/>
            <person name="Zhang Y."/>
            <person name="Yu S."/>
            <person name="Liu X."/>
            <person name="Zhang Y."/>
            <person name="Hong G."/>
            <person name="Han B."/>
            <person name="Choisne N."/>
            <person name="Demange N."/>
            <person name="Orjeda G."/>
            <person name="Samain S."/>
            <person name="Cattolico L."/>
            <person name="Pelletier E."/>
            <person name="Couloux A."/>
            <person name="Segurens B."/>
            <person name="Wincker P."/>
            <person name="D'Hont A."/>
            <person name="Scarpelli C."/>
            <person name="Weissenbach J."/>
            <person name="Salanoubat M."/>
            <person name="Quetier F."/>
            <person name="Yu Y."/>
            <person name="Kim H.R."/>
            <person name="Rambo T."/>
            <person name="Currie J."/>
            <person name="Collura K."/>
            <person name="Luo M."/>
            <person name="Yang T."/>
            <person name="Ammiraju J.S.S."/>
            <person name="Engler F."/>
            <person name="Soderlund C."/>
            <person name="Wing R.A."/>
            <person name="Palmer L.E."/>
            <person name="de la Bastide M."/>
            <person name="Spiegel L."/>
            <person name="Nascimento L."/>
            <person name="Zutavern T."/>
            <person name="O'Shaughnessy A."/>
            <person name="Dike S."/>
            <person name="Dedhia N."/>
            <person name="Preston R."/>
            <person name="Balija V."/>
            <person name="McCombie W.R."/>
            <person name="Chow T."/>
            <person name="Chen H."/>
            <person name="Chung M."/>
            <person name="Chen C."/>
            <person name="Shaw J."/>
            <person name="Wu H."/>
            <person name="Hsiao K."/>
            <person name="Chao Y."/>
            <person name="Chu M."/>
            <person name="Cheng C."/>
            <person name="Hour A."/>
            <person name="Lee P."/>
            <person name="Lin S."/>
            <person name="Lin Y."/>
            <person name="Liou J."/>
            <person name="Liu S."/>
            <person name="Hsing Y."/>
            <person name="Raghuvanshi S."/>
            <person name="Mohanty A."/>
            <person name="Bharti A.K."/>
            <person name="Gaur A."/>
            <person name="Gupta V."/>
            <person name="Kumar D."/>
            <person name="Ravi V."/>
            <person name="Vij S."/>
            <person name="Kapur A."/>
            <person name="Khurana P."/>
            <person name="Khurana P."/>
            <person name="Khurana J.P."/>
            <person name="Tyagi A.K."/>
            <person name="Gaikwad K."/>
            <person name="Singh A."/>
            <person name="Dalal V."/>
            <person name="Srivastava S."/>
            <person name="Dixit A."/>
            <person name="Pal A.K."/>
            <person name="Ghazi I.A."/>
            <person name="Yadav M."/>
            <person name="Pandit A."/>
            <person name="Bhargava A."/>
            <person name="Sureshbabu K."/>
            <person name="Batra K."/>
            <person name="Sharma T.R."/>
            <person name="Mohapatra T."/>
            <person name="Singh N.K."/>
            <person name="Messing J."/>
            <person name="Nelson A.B."/>
            <person name="Fuks G."/>
            <person name="Kavchok S."/>
            <person name="Keizer G."/>
            <person name="Linton E."/>
            <person name="Llaca V."/>
            <person name="Song R."/>
            <person name="Tanyolac B."/>
            <person name="Young S."/>
            <person name="Ho-Il K."/>
            <person name="Hahn J.H."/>
            <person name="Sangsakoo G."/>
            <person name="Vanavichit A."/>
            <person name="de Mattos Luiz.A.T."/>
            <person name="Zimmer P.D."/>
            <person name="Malone G."/>
            <person name="Dellagostin O."/>
            <person name="de Oliveira A.C."/>
            <person name="Bevan M."/>
            <person name="Bancroft I."/>
            <person name="Minx P."/>
            <person name="Cordum H."/>
            <person name="Wilson R."/>
            <person name="Cheng Z."/>
            <person name="Jin W."/>
            <person name="Jiang J."/>
            <person name="Leong S.A."/>
            <person name="Iwama H."/>
            <person name="Gojobori T."/>
            <person name="Itoh T."/>
            <person name="Niimura Y."/>
            <person name="Fujii Y."/>
            <person name="Habara T."/>
            <person name="Sakai H."/>
            <person name="Sato Y."/>
            <person name="Wilson G."/>
            <person name="Kumar K."/>
            <person name="McCouch S."/>
            <person name="Juretic N."/>
            <person name="Hoen D."/>
            <person name="Wright S."/>
            <person name="Bruskiewich R."/>
            <person name="Bureau T."/>
            <person name="Miyao A."/>
            <person name="Hirochika H."/>
            <person name="Nishikawa T."/>
            <person name="Kadowaki K."/>
            <person name="Sugiura M."/>
            <person name="Burr B."/>
            <person name="Sasaki T."/>
        </authorList>
    </citation>
    <scope>NUCLEOTIDE SEQUENCE [LARGE SCALE GENOMIC DNA]</scope>
    <source>
        <strain evidence="3">cv. Nipponbare</strain>
    </source>
</reference>
<evidence type="ECO:0000313" key="2">
    <source>
        <dbReference type="EMBL" id="BAS85370.1"/>
    </source>
</evidence>
<feature type="compositionally biased region" description="Basic residues" evidence="1">
    <location>
        <begin position="55"/>
        <end position="69"/>
    </location>
</feature>
<feature type="region of interest" description="Disordered" evidence="1">
    <location>
        <begin position="40"/>
        <end position="81"/>
    </location>
</feature>
<evidence type="ECO:0000313" key="3">
    <source>
        <dbReference type="Proteomes" id="UP000059680"/>
    </source>
</evidence>
<reference evidence="2 3" key="2">
    <citation type="journal article" date="2013" name="Plant Cell Physiol.">
        <title>Rice Annotation Project Database (RAP-DB): an integrative and interactive database for rice genomics.</title>
        <authorList>
            <person name="Sakai H."/>
            <person name="Lee S.S."/>
            <person name="Tanaka T."/>
            <person name="Numa H."/>
            <person name="Kim J."/>
            <person name="Kawahara Y."/>
            <person name="Wakimoto H."/>
            <person name="Yang C.C."/>
            <person name="Iwamoto M."/>
            <person name="Abe T."/>
            <person name="Yamada Y."/>
            <person name="Muto A."/>
            <person name="Inokuchi H."/>
            <person name="Ikemura T."/>
            <person name="Matsumoto T."/>
            <person name="Sasaki T."/>
            <person name="Itoh T."/>
        </authorList>
    </citation>
    <scope>NUCLEOTIDE SEQUENCE [LARGE SCALE GENOMIC DNA]</scope>
    <source>
        <strain evidence="3">cv. Nipponbare</strain>
    </source>
</reference>
<accession>A0A0P0W108</accession>
<gene>
    <name evidence="2" type="ordered locus">Os03g0630033</name>
    <name evidence="2" type="ORF">OSNPB_030630033</name>
</gene>
<feature type="region of interest" description="Disordered" evidence="1">
    <location>
        <begin position="1"/>
        <end position="21"/>
    </location>
</feature>
<dbReference type="EMBL" id="AP014959">
    <property type="protein sequence ID" value="BAS85370.1"/>
    <property type="molecule type" value="Genomic_DNA"/>
</dbReference>
<keyword evidence="3" id="KW-1185">Reference proteome</keyword>
<proteinExistence type="predicted"/>
<dbReference type="InParanoid" id="A0A0P0W108"/>
<reference evidence="2 3" key="3">
    <citation type="journal article" date="2013" name="Rice">
        <title>Improvement of the Oryza sativa Nipponbare reference genome using next generation sequence and optical map data.</title>
        <authorList>
            <person name="Kawahara Y."/>
            <person name="de la Bastide M."/>
            <person name="Hamilton J.P."/>
            <person name="Kanamori H."/>
            <person name="McCombie W.R."/>
            <person name="Ouyang S."/>
            <person name="Schwartz D.C."/>
            <person name="Tanaka T."/>
            <person name="Wu J."/>
            <person name="Zhou S."/>
            <person name="Childs K.L."/>
            <person name="Davidson R.M."/>
            <person name="Lin H."/>
            <person name="Quesada-Ocampo L."/>
            <person name="Vaillancourt B."/>
            <person name="Sakai H."/>
            <person name="Lee S.S."/>
            <person name="Kim J."/>
            <person name="Numa H."/>
            <person name="Itoh T."/>
            <person name="Buell C.R."/>
            <person name="Matsumoto T."/>
        </authorList>
    </citation>
    <scope>NUCLEOTIDE SEQUENCE [LARGE SCALE GENOMIC DNA]</scope>
    <source>
        <strain evidence="3">cv. Nipponbare</strain>
    </source>
</reference>
<sequence>MTSAPSGAIPGTGPAEDGTTIVPVGAGCGGVRWRLGTTSVPSRVVSGSGGGWGRPRLRRGSGGVRRRRLEKNSALAGAAVE</sequence>
<dbReference type="PaxDb" id="39947-A0A0P0W108"/>
<organism evidence="2 3">
    <name type="scientific">Oryza sativa subsp. japonica</name>
    <name type="common">Rice</name>
    <dbReference type="NCBI Taxonomy" id="39947"/>
    <lineage>
        <taxon>Eukaryota</taxon>
        <taxon>Viridiplantae</taxon>
        <taxon>Streptophyta</taxon>
        <taxon>Embryophyta</taxon>
        <taxon>Tracheophyta</taxon>
        <taxon>Spermatophyta</taxon>
        <taxon>Magnoliopsida</taxon>
        <taxon>Liliopsida</taxon>
        <taxon>Poales</taxon>
        <taxon>Poaceae</taxon>
        <taxon>BOP clade</taxon>
        <taxon>Oryzoideae</taxon>
        <taxon>Oryzeae</taxon>
        <taxon>Oryzinae</taxon>
        <taxon>Oryza</taxon>
        <taxon>Oryza sativa</taxon>
    </lineage>
</organism>
<dbReference type="AlphaFoldDB" id="A0A0P0W108"/>
<protein>
    <submittedName>
        <fullName evidence="2">Os03g0630033 protein</fullName>
    </submittedName>
</protein>
<evidence type="ECO:0000256" key="1">
    <source>
        <dbReference type="SAM" id="MobiDB-lite"/>
    </source>
</evidence>
<name>A0A0P0W108_ORYSJ</name>
<dbReference type="Proteomes" id="UP000059680">
    <property type="component" value="Chromosome 3"/>
</dbReference>